<keyword evidence="1" id="KW-0472">Membrane</keyword>
<protein>
    <recommendedName>
        <fullName evidence="3">M23ase beta-sheet core domain-containing protein</fullName>
    </recommendedName>
</protein>
<sequence length="868" mass="93997">MLKRKKNRILFILFLSVFLLNASFALAQKIEVQYPKLPLPFAAEPPQDFLKKIKDKEPGYTPEMMLPLYVKYFYSFAVLISGLVILGIITYGGFEILISAGNAGGMAAGRARISDGAIGLILLLSSYLILTAINPQLIIFSSSLPKIEECDCSNPVSLYCQRVCPIVPSPTPKIPVYIEIPLGRLIEIVIKMSSKAKYVAEAAKTSADELATRLSNLKAETEKCEICRDITTSCPSGNCSDGDCLKDGSSDCPNAAEIEEKRQQVLDAAAALDYWRGQVFQAKVNLNEALFNLEIAESLMRDALSQPLSYMEFAGLEEKQSRKLNHWADVDISVSGLNGGSQSLPTPPQSCSGDMPYEIVPSCTICENILFCYGNNYRLCDTDPKFNTGDRWFSPSDFPGGTALYNGENFPVPSGGAYVCGSNVFGCANERCTAIKEAEDPATFYVSEDENKDLISLLESLTPNAPGIGIPSPPGTGIPGNPIPIPALGCYVTDAIVNYAIQALERTGVRASLILTLLCHESGFQQYDYWRGRYPGSFCCGYANQCRKFEDIWTEVAGSISNTYLGFSIYDMPVSGSGPILGVENCGGALGPAQAMAFTWYDYKGEVKRLTGKTAASPWDYEDAFTFAGVHLKTKGGADSQLCADEERALVRYWGSYPALASQLVARANRVADIIGENHCDQPHFPPNPPGPSGGNWQLPLKVFTVLSSNAQDHTRRGSVNAWDFTAPCGTEIYPVGTGVVKVANCGNAGNYGCWVQIDHGDGWSSRYCHMITGSINVTVGQSVDTNTKLGNIGCTGLTSFGPHTHFEILKNYRQVDPATVFGAPASINLPYKPFCRNHACTPFCTRGGLSCCSDYSTAAALGSCFSR</sequence>
<evidence type="ECO:0000259" key="3">
    <source>
        <dbReference type="Pfam" id="PF01551"/>
    </source>
</evidence>
<proteinExistence type="predicted"/>
<dbReference type="CDD" id="cd12797">
    <property type="entry name" value="M23_peptidase"/>
    <property type="match status" value="1"/>
</dbReference>
<dbReference type="InterPro" id="IPR016047">
    <property type="entry name" value="M23ase_b-sheet_dom"/>
</dbReference>
<dbReference type="AlphaFoldDB" id="A0A2M6T0H8"/>
<feature type="domain" description="M23ase beta-sheet core" evidence="3">
    <location>
        <begin position="721"/>
        <end position="818"/>
    </location>
</feature>
<dbReference type="InterPro" id="IPR050570">
    <property type="entry name" value="Cell_wall_metabolism_enzyme"/>
</dbReference>
<organism evidence="4 5">
    <name type="scientific">Candidatus Nealsonbacteria bacterium CG08_land_8_20_14_0_20_43_11</name>
    <dbReference type="NCBI Taxonomy" id="1974706"/>
    <lineage>
        <taxon>Bacteria</taxon>
        <taxon>Candidatus Nealsoniibacteriota</taxon>
    </lineage>
</organism>
<feature type="signal peptide" evidence="2">
    <location>
        <begin position="1"/>
        <end position="27"/>
    </location>
</feature>
<dbReference type="Gene3D" id="2.70.70.10">
    <property type="entry name" value="Glucose Permease (Domain IIA)"/>
    <property type="match status" value="1"/>
</dbReference>
<keyword evidence="2" id="KW-0732">Signal</keyword>
<feature type="transmembrane region" description="Helical" evidence="1">
    <location>
        <begin position="72"/>
        <end position="94"/>
    </location>
</feature>
<accession>A0A2M6T0H8</accession>
<dbReference type="SUPFAM" id="SSF51261">
    <property type="entry name" value="Duplicated hybrid motif"/>
    <property type="match status" value="1"/>
</dbReference>
<gene>
    <name evidence="4" type="ORF">COT34_02380</name>
</gene>
<dbReference type="GO" id="GO:0004222">
    <property type="term" value="F:metalloendopeptidase activity"/>
    <property type="evidence" value="ECO:0007669"/>
    <property type="project" value="TreeGrafter"/>
</dbReference>
<dbReference type="Proteomes" id="UP000229390">
    <property type="component" value="Unassembled WGS sequence"/>
</dbReference>
<comment type="caution">
    <text evidence="4">The sequence shown here is derived from an EMBL/GenBank/DDBJ whole genome shotgun (WGS) entry which is preliminary data.</text>
</comment>
<dbReference type="EMBL" id="PEYE01000038">
    <property type="protein sequence ID" value="PIS38684.1"/>
    <property type="molecule type" value="Genomic_DNA"/>
</dbReference>
<name>A0A2M6T0H8_9BACT</name>
<evidence type="ECO:0000256" key="1">
    <source>
        <dbReference type="SAM" id="Phobius"/>
    </source>
</evidence>
<keyword evidence="1" id="KW-0812">Transmembrane</keyword>
<dbReference type="PANTHER" id="PTHR21666">
    <property type="entry name" value="PEPTIDASE-RELATED"/>
    <property type="match status" value="1"/>
</dbReference>
<dbReference type="Pfam" id="PF01551">
    <property type="entry name" value="Peptidase_M23"/>
    <property type="match status" value="1"/>
</dbReference>
<feature type="transmembrane region" description="Helical" evidence="1">
    <location>
        <begin position="115"/>
        <end position="133"/>
    </location>
</feature>
<dbReference type="PANTHER" id="PTHR21666:SF270">
    <property type="entry name" value="MUREIN HYDROLASE ACTIVATOR ENVC"/>
    <property type="match status" value="1"/>
</dbReference>
<evidence type="ECO:0000313" key="4">
    <source>
        <dbReference type="EMBL" id="PIS38684.1"/>
    </source>
</evidence>
<keyword evidence="1" id="KW-1133">Transmembrane helix</keyword>
<feature type="chain" id="PRO_5014669690" description="M23ase beta-sheet core domain-containing protein" evidence="2">
    <location>
        <begin position="28"/>
        <end position="868"/>
    </location>
</feature>
<evidence type="ECO:0000256" key="2">
    <source>
        <dbReference type="SAM" id="SignalP"/>
    </source>
</evidence>
<evidence type="ECO:0000313" key="5">
    <source>
        <dbReference type="Proteomes" id="UP000229390"/>
    </source>
</evidence>
<reference evidence="5" key="1">
    <citation type="submission" date="2017-09" db="EMBL/GenBank/DDBJ databases">
        <title>Depth-based differentiation of microbial function through sediment-hosted aquifers and enrichment of novel symbionts in the deep terrestrial subsurface.</title>
        <authorList>
            <person name="Probst A.J."/>
            <person name="Ladd B."/>
            <person name="Jarett J.K."/>
            <person name="Geller-Mcgrath D.E."/>
            <person name="Sieber C.M.K."/>
            <person name="Emerson J.B."/>
            <person name="Anantharaman K."/>
            <person name="Thomas B.C."/>
            <person name="Malmstrom R."/>
            <person name="Stieglmeier M."/>
            <person name="Klingl A."/>
            <person name="Woyke T."/>
            <person name="Ryan C.M."/>
            <person name="Banfield J.F."/>
        </authorList>
    </citation>
    <scope>NUCLEOTIDE SEQUENCE [LARGE SCALE GENOMIC DNA]</scope>
</reference>
<dbReference type="InterPro" id="IPR011055">
    <property type="entry name" value="Dup_hybrid_motif"/>
</dbReference>